<keyword evidence="2" id="KW-0051">Antiviral defense</keyword>
<accession>A0A3B7MEM7</accession>
<evidence type="ECO:0000313" key="6">
    <source>
        <dbReference type="Proteomes" id="UP000261812"/>
    </source>
</evidence>
<reference evidence="6" key="1">
    <citation type="submission" date="2018-09" db="EMBL/GenBank/DDBJ databases">
        <title>Complete genome sequence of thermophilic cyanobacteria strain Thermosynechococcus elongatus PKUAC-SCTE542.</title>
        <authorList>
            <person name="Liang Y."/>
            <person name="Tang J."/>
            <person name="Daroch M."/>
        </authorList>
    </citation>
    <scope>NUCLEOTIDE SEQUENCE [LARGE SCALE GENOMIC DNA]</scope>
    <source>
        <strain evidence="6">E542</strain>
    </source>
</reference>
<feature type="domain" description="Cas10/Cmr2 second palm" evidence="4">
    <location>
        <begin position="687"/>
        <end position="883"/>
    </location>
</feature>
<dbReference type="NCBIfam" id="TIGR02577">
    <property type="entry name" value="cas_TM1794_Cmr2"/>
    <property type="match status" value="2"/>
</dbReference>
<keyword evidence="1" id="KW-0547">Nucleotide-binding</keyword>
<keyword evidence="6" id="KW-1185">Reference proteome</keyword>
<name>A0A3B7MEM7_9CYAN</name>
<dbReference type="InterPro" id="IPR043128">
    <property type="entry name" value="Rev_trsase/Diguanyl_cyclase"/>
</dbReference>
<proteinExistence type="predicted"/>
<dbReference type="Gene3D" id="3.30.70.270">
    <property type="match status" value="1"/>
</dbReference>
<dbReference type="EMBL" id="CP032152">
    <property type="protein sequence ID" value="AXY67814.1"/>
    <property type="molecule type" value="Genomic_DNA"/>
</dbReference>
<protein>
    <submittedName>
        <fullName evidence="5">Type III-B CRISPR-associated protein Cas10/Cmr2</fullName>
    </submittedName>
</protein>
<dbReference type="GO" id="GO:0000166">
    <property type="term" value="F:nucleotide binding"/>
    <property type="evidence" value="ECO:0007669"/>
    <property type="project" value="UniProtKB-KW"/>
</dbReference>
<feature type="domain" description="CRISPR-associated protein Cmr2 N-terminal" evidence="3">
    <location>
        <begin position="202"/>
        <end position="331"/>
    </location>
</feature>
<dbReference type="InterPro" id="IPR038242">
    <property type="entry name" value="Cmr2_N"/>
</dbReference>
<dbReference type="RefSeq" id="WP_181496672.1">
    <property type="nucleotide sequence ID" value="NZ_CP032152.1"/>
</dbReference>
<sequence>MYYERKLFALLHDPYLKALYRNKGLKGAWQQVSCLNQHAQDLQNWWNHHSGVTADHIASASDRLSFQRGMSTPPTTTVNITQVEIRHPITGAKSDLNFAFAGSLSDENLAEIEQQSIWGGIGQESNAEKVFWWFWRFYGEAIASDRHIKSQAVYAKDILLLPSDTRIPDCPLEAHTSITAALAGTLFPKNASNADRPQHPWLLMFSFSPVQEFIKSSRKLLDFWSGSYLLHYLGAKACWFLAERYGPDTVITPNLYNQTIIDAFLLQKYPDFERYFKEFGIAKPVETTGQPSPSLVTAGFPNVITALIPAEDKDSIGQELQEHLRQTWLNLGKKVREAIKAKVRSRYEDARWVAHIQDWIGTQFPAAEQEELKKEFLSWQQGGRWEWNALWEAQLENFWESYWIAFPLGDPEKSLTCDRRAANYSSWKTAQAILAKAENPLPTAVEENVYSTINVGTWWPLLQQRLGSALSAVKNTRNWQFPASPGERSSISGAYSALHPNLLYRDPFREGHGLPTSSLRLFWYVMSQAFPGLFNGSERLNAIEVTKRMAWKHGGVAEALGVECSEEDYENLVRFPNASSIAAARFMVEYPNQVKQYWQELNQEFTADPDLQPYRNRFGGKTRRPTQIPQVDAKLGDYNGVMFSAKWLAEDVGLETKEELAALRSAVDWAQKRVGWGDRSPADWWCILLADGDGMGDYVRGHNLKKYQAYVASNVVKDIQQKKSYIENPDQWQKLINETPKRMGPATHVGLNRALLDFANRLVPYLVEQRHCGRVVYSGGDDVMAILPLEDALSVIDVLRQAWCGGTDPAGEFEPHGDYWQTVQGSKAAEVLGMRRLFTMGQGATMSMGVVIAYRSVPLPTVLENLWQAEKERAKKLPGKDGLCFRVLYGSGNVLEAVLKGDRLADWQALLQQADDDVSPLLYRLVAELPQHCWLSQEQVIRKAIASIASRREKDLPQEYIENLCDWCDRWENWALQHEGQLGTDFQDLLNLLRLMAFFIDKRFPPQRSK</sequence>
<dbReference type="Proteomes" id="UP000261812">
    <property type="component" value="Chromosome"/>
</dbReference>
<dbReference type="Pfam" id="PF22335">
    <property type="entry name" value="Cas10-Cmr2_palm2"/>
    <property type="match status" value="1"/>
</dbReference>
<dbReference type="Pfam" id="PF12469">
    <property type="entry name" value="Cmr2_N"/>
    <property type="match status" value="1"/>
</dbReference>
<dbReference type="Gene3D" id="3.30.70.2220">
    <property type="entry name" value="CRISPR-Cas system, Cmr2 subunit, D1 domain, cysteine cluster"/>
    <property type="match status" value="1"/>
</dbReference>
<dbReference type="InterPro" id="IPR054767">
    <property type="entry name" value="Cas10-Cmr2_palm2"/>
</dbReference>
<evidence type="ECO:0000313" key="5">
    <source>
        <dbReference type="EMBL" id="AXY67814.1"/>
    </source>
</evidence>
<gene>
    <name evidence="5" type="primary">cas10</name>
    <name evidence="5" type="ORF">D3A95_05750</name>
</gene>
<dbReference type="KEGG" id="tsq:D3A95_05750"/>
<evidence type="ECO:0000256" key="2">
    <source>
        <dbReference type="ARBA" id="ARBA00023118"/>
    </source>
</evidence>
<dbReference type="GO" id="GO:0051607">
    <property type="term" value="P:defense response to virus"/>
    <property type="evidence" value="ECO:0007669"/>
    <property type="project" value="UniProtKB-KW"/>
</dbReference>
<organism evidence="5 6">
    <name type="scientific">Thermosynechococcus sichuanensis E542</name>
    <dbReference type="NCBI Taxonomy" id="2016101"/>
    <lineage>
        <taxon>Bacteria</taxon>
        <taxon>Bacillati</taxon>
        <taxon>Cyanobacteriota</taxon>
        <taxon>Cyanophyceae</taxon>
        <taxon>Acaryochloridales</taxon>
        <taxon>Thermosynechococcaceae</taxon>
        <taxon>Thermosynechococcus</taxon>
        <taxon>Thermosynechococcus sichuanensis</taxon>
    </lineage>
</organism>
<dbReference type="InterPro" id="IPR013407">
    <property type="entry name" value="CRISPR-assoc_prot_Cmr2"/>
</dbReference>
<dbReference type="InterPro" id="IPR024615">
    <property type="entry name" value="CRISPR-assoc_Cmr2_N"/>
</dbReference>
<evidence type="ECO:0000256" key="1">
    <source>
        <dbReference type="ARBA" id="ARBA00022741"/>
    </source>
</evidence>
<evidence type="ECO:0000259" key="3">
    <source>
        <dbReference type="Pfam" id="PF12469"/>
    </source>
</evidence>
<dbReference type="AlphaFoldDB" id="A0A3B7MEM7"/>
<evidence type="ECO:0000259" key="4">
    <source>
        <dbReference type="Pfam" id="PF22335"/>
    </source>
</evidence>